<keyword evidence="4 11" id="KW-0732">Signal</keyword>
<keyword evidence="8" id="KW-0325">Glycoprotein</keyword>
<dbReference type="PANTHER" id="PTHR22897:SF8">
    <property type="entry name" value="SULFHYDRYL OXIDASE"/>
    <property type="match status" value="1"/>
</dbReference>
<dbReference type="Gene3D" id="1.20.120.310">
    <property type="entry name" value="ERV/ALR sulfhydryl oxidase domain"/>
    <property type="match status" value="1"/>
</dbReference>
<dbReference type="Proteomes" id="UP001652680">
    <property type="component" value="Unassembled WGS sequence"/>
</dbReference>
<dbReference type="EC" id="1.8.3.2" evidence="10"/>
<dbReference type="AlphaFoldDB" id="A0A6P4FMT3"/>
<feature type="domain" description="Thioredoxin" evidence="13">
    <location>
        <begin position="16"/>
        <end position="154"/>
    </location>
</feature>
<feature type="chain" id="PRO_5028145644" description="Sulfhydryl oxidase" evidence="11">
    <location>
        <begin position="22"/>
        <end position="554"/>
    </location>
</feature>
<evidence type="ECO:0000259" key="12">
    <source>
        <dbReference type="PROSITE" id="PS51324"/>
    </source>
</evidence>
<dbReference type="RefSeq" id="XP_016991072.1">
    <property type="nucleotide sequence ID" value="XM_017135583.1"/>
</dbReference>
<dbReference type="InterPro" id="IPR017905">
    <property type="entry name" value="ERV/ALR_sulphydryl_oxidase"/>
</dbReference>
<dbReference type="Pfam" id="PF04777">
    <property type="entry name" value="Evr1_Alr"/>
    <property type="match status" value="1"/>
</dbReference>
<evidence type="ECO:0000256" key="1">
    <source>
        <dbReference type="ARBA" id="ARBA00001974"/>
    </source>
</evidence>
<protein>
    <recommendedName>
        <fullName evidence="10">Sulfhydryl oxidase</fullName>
        <ecNumber evidence="10">1.8.3.2</ecNumber>
    </recommendedName>
</protein>
<dbReference type="Pfam" id="PF18371">
    <property type="entry name" value="FAD_SOX"/>
    <property type="match status" value="1"/>
</dbReference>
<feature type="domain" description="ERV/ALR sulfhydryl oxidase" evidence="12">
    <location>
        <begin position="404"/>
        <end position="507"/>
    </location>
</feature>
<evidence type="ECO:0000256" key="7">
    <source>
        <dbReference type="ARBA" id="ARBA00023157"/>
    </source>
</evidence>
<reference evidence="14" key="3">
    <citation type="submission" date="2025-05" db="UniProtKB">
        <authorList>
            <consortium name="EnsemblMetazoa"/>
        </authorList>
    </citation>
    <scope>IDENTIFICATION</scope>
</reference>
<dbReference type="InterPro" id="IPR040986">
    <property type="entry name" value="QSOX_FAD-bd_dom"/>
</dbReference>
<evidence type="ECO:0000313" key="15">
    <source>
        <dbReference type="Proteomes" id="UP001652680"/>
    </source>
</evidence>
<dbReference type="SUPFAM" id="SSF52833">
    <property type="entry name" value="Thioredoxin-like"/>
    <property type="match status" value="1"/>
</dbReference>
<dbReference type="EnsemblMetazoa" id="XM_017135583.2">
    <property type="protein sequence ID" value="XP_016991072.1"/>
    <property type="gene ID" value="LOC108053013"/>
</dbReference>
<keyword evidence="15" id="KW-1185">Reference proteome</keyword>
<name>A0A6P4FMT3_DRORH</name>
<organism evidence="16">
    <name type="scientific">Drosophila rhopaloa</name>
    <name type="common">Fruit fly</name>
    <dbReference type="NCBI Taxonomy" id="1041015"/>
    <lineage>
        <taxon>Eukaryota</taxon>
        <taxon>Metazoa</taxon>
        <taxon>Ecdysozoa</taxon>
        <taxon>Arthropoda</taxon>
        <taxon>Hexapoda</taxon>
        <taxon>Insecta</taxon>
        <taxon>Pterygota</taxon>
        <taxon>Neoptera</taxon>
        <taxon>Endopterygota</taxon>
        <taxon>Diptera</taxon>
        <taxon>Brachycera</taxon>
        <taxon>Muscomorpha</taxon>
        <taxon>Ephydroidea</taxon>
        <taxon>Drosophilidae</taxon>
        <taxon>Drosophila</taxon>
        <taxon>Sophophora</taxon>
    </lineage>
</organism>
<evidence type="ECO:0000259" key="13">
    <source>
        <dbReference type="PROSITE" id="PS51352"/>
    </source>
</evidence>
<reference evidence="15" key="1">
    <citation type="journal article" date="2021" name="Elife">
        <title>Highly contiguous assemblies of 101 drosophilid genomes.</title>
        <authorList>
            <person name="Kim B.Y."/>
            <person name="Wang J.R."/>
            <person name="Miller D.E."/>
            <person name="Barmina O."/>
            <person name="Delaney E."/>
            <person name="Thompson A."/>
            <person name="Comeault A.A."/>
            <person name="Peede D."/>
            <person name="D'Agostino E.R."/>
            <person name="Pelaez J."/>
            <person name="Aguilar J.M."/>
            <person name="Haji D."/>
            <person name="Matsunaga T."/>
            <person name="Armstrong E.E."/>
            <person name="Zych M."/>
            <person name="Ogawa Y."/>
            <person name="Stamenkovic-Radak M."/>
            <person name="Jelic M."/>
            <person name="Veselinovic M.S."/>
            <person name="Tanaskovic M."/>
            <person name="Eric P."/>
            <person name="Gao J.J."/>
            <person name="Katoh T.K."/>
            <person name="Toda M.J."/>
            <person name="Watabe H."/>
            <person name="Watada M."/>
            <person name="Davis J.S."/>
            <person name="Moyle L.C."/>
            <person name="Manoli G."/>
            <person name="Bertolini E."/>
            <person name="Kostal V."/>
            <person name="Hawley R.S."/>
            <person name="Takahashi A."/>
            <person name="Jones C.D."/>
            <person name="Price D.K."/>
            <person name="Whiteman N."/>
            <person name="Kopp A."/>
            <person name="Matute D.R."/>
            <person name="Petrov D.A."/>
        </authorList>
    </citation>
    <scope>NUCLEOTIDE SEQUENCE [LARGE SCALE GENOMIC DNA]</scope>
</reference>
<dbReference type="InterPro" id="IPR036249">
    <property type="entry name" value="Thioredoxin-like_sf"/>
</dbReference>
<dbReference type="FunFam" id="1.20.120.310:FF:000001">
    <property type="entry name" value="Sulfhydryl oxidase"/>
    <property type="match status" value="1"/>
</dbReference>
<accession>A0A6P4FMT3</accession>
<evidence type="ECO:0000256" key="2">
    <source>
        <dbReference type="ARBA" id="ARBA00006041"/>
    </source>
</evidence>
<dbReference type="OrthoDB" id="59470at2759"/>
<dbReference type="InterPro" id="IPR036774">
    <property type="entry name" value="ERV/ALR_sulphydryl_oxid_sf"/>
</dbReference>
<gene>
    <name evidence="16" type="primary">LOC108053013</name>
    <name evidence="14" type="synonym">108053013</name>
</gene>
<dbReference type="SUPFAM" id="SSF69000">
    <property type="entry name" value="FAD-dependent thiol oxidase"/>
    <property type="match status" value="1"/>
</dbReference>
<comment type="similarity">
    <text evidence="2">Belongs to the quiescin-sulfhydryl oxidase (QSOX) family.</text>
</comment>
<evidence type="ECO:0000256" key="10">
    <source>
        <dbReference type="RuleBase" id="RU371123"/>
    </source>
</evidence>
<keyword evidence="5 10" id="KW-0274">FAD</keyword>
<evidence type="ECO:0000256" key="4">
    <source>
        <dbReference type="ARBA" id="ARBA00022729"/>
    </source>
</evidence>
<keyword evidence="3 10" id="KW-0285">Flavoprotein</keyword>
<dbReference type="GeneID" id="108053013"/>
<dbReference type="PANTHER" id="PTHR22897">
    <property type="entry name" value="QUIESCIN Q6-RELATED SULFHYDRYL OXIDASE"/>
    <property type="match status" value="1"/>
</dbReference>
<evidence type="ECO:0000256" key="3">
    <source>
        <dbReference type="ARBA" id="ARBA00022630"/>
    </source>
</evidence>
<dbReference type="PROSITE" id="PS51324">
    <property type="entry name" value="ERV_ALR"/>
    <property type="match status" value="1"/>
</dbReference>
<dbReference type="Gene3D" id="3.40.30.10">
    <property type="entry name" value="Glutaredoxin"/>
    <property type="match status" value="2"/>
</dbReference>
<sequence>MIRLLKTLLYCLLFLSPEVRAATNARVPATEASLYSEADNVIMLDIASLRPALNLKTNKLVQFLNTFCGDCQRFAPIYKGITRELYKWRRLLRFYAVDCAQERNAELCREYNILETPTLRFFTPDPQPFQLNLGYTIPTQMPKLIPAILTELLSRYEYEADLANFRPLNASDTAKTLFLDHQGVESPVKFIALVLQRKYTYIGRDTLLELLPFKEVAVRIVPDAQIFTNFGLKPSNQTLAIIDRSGSAQYLAPSRISVKDYAITVGEFLKKLNYKPDPPLPISVAPNVNEFLDQRNQAVLAEVLKPPLKVYRADLEQAIDKLLHIELHKRFLYQVKNLEALKNIINVMSYLNPLNRDGRTLLTNLNESVGTNFKNGSDFKELIDLEEKSLKAFKAKRYIGCIGSRPFLRSFTCSLWTLFHHWTVEAAKAPQPFMPGEVLSTIHGFVEYFFGCSDCAQHFLEMAKRRNMNAVKTYDEQILWLWEAHNEVNQRLAGDPITEDPKFPKIQFPSVENCPTCRNDNSEFQKEEVLKYLKSIYDIKNLSFYGLPTSRGYD</sequence>
<keyword evidence="7" id="KW-1015">Disulfide bond</keyword>
<reference evidence="16" key="2">
    <citation type="submission" date="2025-04" db="UniProtKB">
        <authorList>
            <consortium name="RefSeq"/>
        </authorList>
    </citation>
    <scope>IDENTIFICATION</scope>
</reference>
<comment type="catalytic activity">
    <reaction evidence="9 10">
        <text>2 R'C(R)SH + O2 = R'C(R)S-S(R)CR' + H2O2</text>
        <dbReference type="Rhea" id="RHEA:17357"/>
        <dbReference type="ChEBI" id="CHEBI:15379"/>
        <dbReference type="ChEBI" id="CHEBI:16240"/>
        <dbReference type="ChEBI" id="CHEBI:16520"/>
        <dbReference type="ChEBI" id="CHEBI:17412"/>
        <dbReference type="EC" id="1.8.3.2"/>
    </reaction>
</comment>
<dbReference type="InterPro" id="IPR013766">
    <property type="entry name" value="Thioredoxin_domain"/>
</dbReference>
<dbReference type="Pfam" id="PF00085">
    <property type="entry name" value="Thioredoxin"/>
    <property type="match status" value="1"/>
</dbReference>
<evidence type="ECO:0000256" key="6">
    <source>
        <dbReference type="ARBA" id="ARBA00023002"/>
    </source>
</evidence>
<dbReference type="GO" id="GO:0000139">
    <property type="term" value="C:Golgi membrane"/>
    <property type="evidence" value="ECO:0007669"/>
    <property type="project" value="TreeGrafter"/>
</dbReference>
<dbReference type="InterPro" id="IPR042568">
    <property type="entry name" value="QSOX_FAD-bd_sf"/>
</dbReference>
<dbReference type="GO" id="GO:0003756">
    <property type="term" value="F:protein disulfide isomerase activity"/>
    <property type="evidence" value="ECO:0007669"/>
    <property type="project" value="TreeGrafter"/>
</dbReference>
<dbReference type="GO" id="GO:0016971">
    <property type="term" value="F:flavin-dependent sulfhydryl oxidase activity"/>
    <property type="evidence" value="ECO:0007669"/>
    <property type="project" value="InterPro"/>
</dbReference>
<dbReference type="Gene3D" id="1.20.120.1960">
    <property type="entry name" value="QSOX sulfhydryl oxidase domain"/>
    <property type="match status" value="1"/>
</dbReference>
<dbReference type="GO" id="GO:0005615">
    <property type="term" value="C:extracellular space"/>
    <property type="evidence" value="ECO:0007669"/>
    <property type="project" value="TreeGrafter"/>
</dbReference>
<comment type="cofactor">
    <cofactor evidence="1 10">
        <name>FAD</name>
        <dbReference type="ChEBI" id="CHEBI:57692"/>
    </cofactor>
</comment>
<dbReference type="InterPro" id="IPR039798">
    <property type="entry name" value="Sulfhydryl_oxidase"/>
</dbReference>
<proteinExistence type="inferred from homology"/>
<evidence type="ECO:0000313" key="16">
    <source>
        <dbReference type="RefSeq" id="XP_016991072.1"/>
    </source>
</evidence>
<dbReference type="PROSITE" id="PS51352">
    <property type="entry name" value="THIOREDOXIN_2"/>
    <property type="match status" value="1"/>
</dbReference>
<dbReference type="GO" id="GO:0006457">
    <property type="term" value="P:protein folding"/>
    <property type="evidence" value="ECO:0007669"/>
    <property type="project" value="TreeGrafter"/>
</dbReference>
<keyword evidence="6 10" id="KW-0560">Oxidoreductase</keyword>
<feature type="signal peptide" evidence="11">
    <location>
        <begin position="1"/>
        <end position="21"/>
    </location>
</feature>
<evidence type="ECO:0000256" key="5">
    <source>
        <dbReference type="ARBA" id="ARBA00022827"/>
    </source>
</evidence>
<evidence type="ECO:0000313" key="14">
    <source>
        <dbReference type="EnsemblMetazoa" id="XP_016991072.1"/>
    </source>
</evidence>
<evidence type="ECO:0000256" key="9">
    <source>
        <dbReference type="ARBA" id="ARBA00048864"/>
    </source>
</evidence>
<evidence type="ECO:0000256" key="11">
    <source>
        <dbReference type="SAM" id="SignalP"/>
    </source>
</evidence>
<evidence type="ECO:0000256" key="8">
    <source>
        <dbReference type="ARBA" id="ARBA00023180"/>
    </source>
</evidence>